<reference evidence="3" key="1">
    <citation type="submission" date="2014-12" db="EMBL/GenBank/DDBJ databases">
        <title>Complete genome sequence of a multi-drug resistant Klebsiella pneumoniae.</title>
        <authorList>
            <person name="Hua X."/>
            <person name="Chen Q."/>
            <person name="Li X."/>
            <person name="Feng Y."/>
            <person name="Ruan Z."/>
            <person name="Yu Y."/>
        </authorList>
    </citation>
    <scope>NUCLEOTIDE SEQUENCE [LARGE SCALE GENOMIC DNA]</scope>
    <source>
        <strain evidence="3">5.12</strain>
    </source>
</reference>
<evidence type="ECO:0000313" key="3">
    <source>
        <dbReference type="Proteomes" id="UP000219285"/>
    </source>
</evidence>
<keyword evidence="1" id="KW-1133">Transmembrane helix</keyword>
<dbReference type="OrthoDB" id="7064830at2"/>
<protein>
    <submittedName>
        <fullName evidence="2">Uncharacterized protein</fullName>
    </submittedName>
</protein>
<organism evidence="2 3">
    <name type="scientific">Alteromonas pelagimontana</name>
    <dbReference type="NCBI Taxonomy" id="1858656"/>
    <lineage>
        <taxon>Bacteria</taxon>
        <taxon>Pseudomonadati</taxon>
        <taxon>Pseudomonadota</taxon>
        <taxon>Gammaproteobacteria</taxon>
        <taxon>Alteromonadales</taxon>
        <taxon>Alteromonadaceae</taxon>
        <taxon>Alteromonas/Salinimonas group</taxon>
        <taxon>Alteromonas</taxon>
    </lineage>
</organism>
<feature type="transmembrane region" description="Helical" evidence="1">
    <location>
        <begin position="81"/>
        <end position="104"/>
    </location>
</feature>
<sequence length="137" mass="15011">MIFEQEVSVSLRAFIGLVTSAISLAFLSLIGFFLITSNGRFSLAIFIVYTILALLAFWFGRISYQLIVPSSKNKAYLFSPLSVLCIFSLFGLGTMAGTVFSFLTGGLENGFLSLLLLCLLLPVGDYCWKIAKKRAGE</sequence>
<accession>A0A6M4MB88</accession>
<dbReference type="RefSeq" id="WP_075608214.1">
    <property type="nucleotide sequence ID" value="NZ_CP052766.1"/>
</dbReference>
<dbReference type="EMBL" id="CP052766">
    <property type="protein sequence ID" value="QJR80474.1"/>
    <property type="molecule type" value="Genomic_DNA"/>
</dbReference>
<dbReference type="Proteomes" id="UP000219285">
    <property type="component" value="Chromosome"/>
</dbReference>
<keyword evidence="1" id="KW-0472">Membrane</keyword>
<name>A0A6M4MB88_9ALTE</name>
<dbReference type="KEGG" id="apel:CA267_006645"/>
<keyword evidence="3" id="KW-1185">Reference proteome</keyword>
<gene>
    <name evidence="2" type="ORF">CA267_006645</name>
</gene>
<feature type="transmembrane region" description="Helical" evidence="1">
    <location>
        <begin position="110"/>
        <end position="128"/>
    </location>
</feature>
<evidence type="ECO:0000313" key="2">
    <source>
        <dbReference type="EMBL" id="QJR80474.1"/>
    </source>
</evidence>
<keyword evidence="1" id="KW-0812">Transmembrane</keyword>
<reference evidence="2 3" key="2">
    <citation type="submission" date="2020-04" db="EMBL/GenBank/DDBJ databases">
        <title>Complete genome sequence of Alteromonas pelagimontana 5.12T.</title>
        <authorList>
            <person name="Sinha R.K."/>
            <person name="Krishnan K.P."/>
            <person name="Kurian J.P."/>
        </authorList>
    </citation>
    <scope>NUCLEOTIDE SEQUENCE [LARGE SCALE GENOMIC DNA]</scope>
    <source>
        <strain evidence="2 3">5.12</strain>
    </source>
</reference>
<evidence type="ECO:0000256" key="1">
    <source>
        <dbReference type="SAM" id="Phobius"/>
    </source>
</evidence>
<proteinExistence type="predicted"/>
<dbReference type="AlphaFoldDB" id="A0A6M4MB88"/>
<feature type="transmembrane region" description="Helical" evidence="1">
    <location>
        <begin position="41"/>
        <end position="60"/>
    </location>
</feature>
<feature type="transmembrane region" description="Helical" evidence="1">
    <location>
        <begin position="12"/>
        <end position="35"/>
    </location>
</feature>